<keyword evidence="7 8" id="KW-0472">Membrane</keyword>
<feature type="transmembrane region" description="Helical" evidence="8">
    <location>
        <begin position="149"/>
        <end position="175"/>
    </location>
</feature>
<dbReference type="KEGG" id="bmei:Spa11_24540"/>
<dbReference type="GO" id="GO:0005886">
    <property type="term" value="C:plasma membrane"/>
    <property type="evidence" value="ECO:0007669"/>
    <property type="project" value="UniProtKB-SubCell"/>
</dbReference>
<evidence type="ECO:0000313" key="11">
    <source>
        <dbReference type="Proteomes" id="UP000316426"/>
    </source>
</evidence>
<organism evidence="10 11">
    <name type="scientific">Botrimarina mediterranea</name>
    <dbReference type="NCBI Taxonomy" id="2528022"/>
    <lineage>
        <taxon>Bacteria</taxon>
        <taxon>Pseudomonadati</taxon>
        <taxon>Planctomycetota</taxon>
        <taxon>Planctomycetia</taxon>
        <taxon>Pirellulales</taxon>
        <taxon>Lacipirellulaceae</taxon>
        <taxon>Botrimarina</taxon>
    </lineage>
</organism>
<dbReference type="EMBL" id="CP036349">
    <property type="protein sequence ID" value="QDV74254.1"/>
    <property type="molecule type" value="Genomic_DNA"/>
</dbReference>
<accession>A0A518K8X9</accession>
<evidence type="ECO:0000256" key="6">
    <source>
        <dbReference type="ARBA" id="ARBA00022989"/>
    </source>
</evidence>
<feature type="transmembrane region" description="Helical" evidence="8">
    <location>
        <begin position="315"/>
        <end position="334"/>
    </location>
</feature>
<feature type="domain" description="Glycosyltransferase RgtA/B/C/D-like" evidence="9">
    <location>
        <begin position="49"/>
        <end position="193"/>
    </location>
</feature>
<dbReference type="PANTHER" id="PTHR33908:SF11">
    <property type="entry name" value="MEMBRANE PROTEIN"/>
    <property type="match status" value="1"/>
</dbReference>
<reference evidence="10 11" key="1">
    <citation type="submission" date="2019-02" db="EMBL/GenBank/DDBJ databases">
        <title>Deep-cultivation of Planctomycetes and their phenomic and genomic characterization uncovers novel biology.</title>
        <authorList>
            <person name="Wiegand S."/>
            <person name="Jogler M."/>
            <person name="Boedeker C."/>
            <person name="Pinto D."/>
            <person name="Vollmers J."/>
            <person name="Rivas-Marin E."/>
            <person name="Kohn T."/>
            <person name="Peeters S.H."/>
            <person name="Heuer A."/>
            <person name="Rast P."/>
            <person name="Oberbeckmann S."/>
            <person name="Bunk B."/>
            <person name="Jeske O."/>
            <person name="Meyerdierks A."/>
            <person name="Storesund J.E."/>
            <person name="Kallscheuer N."/>
            <person name="Luecker S."/>
            <person name="Lage O.M."/>
            <person name="Pohl T."/>
            <person name="Merkel B.J."/>
            <person name="Hornburger P."/>
            <person name="Mueller R.-W."/>
            <person name="Bruemmer F."/>
            <person name="Labrenz M."/>
            <person name="Spormann A.M."/>
            <person name="Op den Camp H."/>
            <person name="Overmann J."/>
            <person name="Amann R."/>
            <person name="Jetten M.S.M."/>
            <person name="Mascher T."/>
            <person name="Medema M.H."/>
            <person name="Devos D.P."/>
            <person name="Kaster A.-K."/>
            <person name="Ovreas L."/>
            <person name="Rohde M."/>
            <person name="Galperin M.Y."/>
            <person name="Jogler C."/>
        </authorList>
    </citation>
    <scope>NUCLEOTIDE SEQUENCE [LARGE SCALE GENOMIC DNA]</scope>
    <source>
        <strain evidence="10 11">Spa11</strain>
    </source>
</reference>
<dbReference type="GO" id="GO:0009103">
    <property type="term" value="P:lipopolysaccharide biosynthetic process"/>
    <property type="evidence" value="ECO:0007669"/>
    <property type="project" value="UniProtKB-ARBA"/>
</dbReference>
<keyword evidence="4" id="KW-0808">Transferase</keyword>
<evidence type="ECO:0000256" key="7">
    <source>
        <dbReference type="ARBA" id="ARBA00023136"/>
    </source>
</evidence>
<dbReference type="Proteomes" id="UP000316426">
    <property type="component" value="Chromosome"/>
</dbReference>
<gene>
    <name evidence="10" type="ORF">Spa11_24540</name>
</gene>
<evidence type="ECO:0000256" key="8">
    <source>
        <dbReference type="SAM" id="Phobius"/>
    </source>
</evidence>
<evidence type="ECO:0000259" key="9">
    <source>
        <dbReference type="Pfam" id="PF13231"/>
    </source>
</evidence>
<keyword evidence="11" id="KW-1185">Reference proteome</keyword>
<dbReference type="PANTHER" id="PTHR33908">
    <property type="entry name" value="MANNOSYLTRANSFERASE YKCB-RELATED"/>
    <property type="match status" value="1"/>
</dbReference>
<keyword evidence="2" id="KW-1003">Cell membrane</keyword>
<evidence type="ECO:0000256" key="1">
    <source>
        <dbReference type="ARBA" id="ARBA00004651"/>
    </source>
</evidence>
<dbReference type="AlphaFoldDB" id="A0A518K8X9"/>
<evidence type="ECO:0000256" key="4">
    <source>
        <dbReference type="ARBA" id="ARBA00022679"/>
    </source>
</evidence>
<evidence type="ECO:0000256" key="2">
    <source>
        <dbReference type="ARBA" id="ARBA00022475"/>
    </source>
</evidence>
<dbReference type="GO" id="GO:0016763">
    <property type="term" value="F:pentosyltransferase activity"/>
    <property type="evidence" value="ECO:0007669"/>
    <property type="project" value="TreeGrafter"/>
</dbReference>
<evidence type="ECO:0000256" key="3">
    <source>
        <dbReference type="ARBA" id="ARBA00022676"/>
    </source>
</evidence>
<feature type="transmembrane region" description="Helical" evidence="8">
    <location>
        <begin position="289"/>
        <end position="309"/>
    </location>
</feature>
<comment type="subcellular location">
    <subcellularLocation>
        <location evidence="1">Cell membrane</location>
        <topology evidence="1">Multi-pass membrane protein</topology>
    </subcellularLocation>
</comment>
<feature type="transmembrane region" description="Helical" evidence="8">
    <location>
        <begin position="182"/>
        <end position="201"/>
    </location>
</feature>
<dbReference type="InterPro" id="IPR038731">
    <property type="entry name" value="RgtA/B/C-like"/>
</dbReference>
<dbReference type="InterPro" id="IPR050297">
    <property type="entry name" value="LipidA_mod_glycosyltrf_83"/>
</dbReference>
<feature type="transmembrane region" description="Helical" evidence="8">
    <location>
        <begin position="94"/>
        <end position="112"/>
    </location>
</feature>
<proteinExistence type="predicted"/>
<dbReference type="Pfam" id="PF13231">
    <property type="entry name" value="PMT_2"/>
    <property type="match status" value="1"/>
</dbReference>
<protein>
    <recommendedName>
        <fullName evidence="9">Glycosyltransferase RgtA/B/C/D-like domain-containing protein</fullName>
    </recommendedName>
</protein>
<keyword evidence="5 8" id="KW-0812">Transmembrane</keyword>
<feature type="transmembrane region" description="Helical" evidence="8">
    <location>
        <begin position="119"/>
        <end position="137"/>
    </location>
</feature>
<keyword evidence="3" id="KW-0328">Glycosyltransferase</keyword>
<evidence type="ECO:0000313" key="10">
    <source>
        <dbReference type="EMBL" id="QDV74254.1"/>
    </source>
</evidence>
<evidence type="ECO:0000256" key="5">
    <source>
        <dbReference type="ARBA" id="ARBA00022692"/>
    </source>
</evidence>
<sequence length="491" mass="53164">MAIVIITALAAGWRAWRIETPSFDNDEVWQIVHCETDLTKQWYRHDNFPPLYHWVVSLFFAAAKTDQAARWFSLLCGVATIPLVGMLGRRLGGAAAGVAAAGLIAVSANHVLMSQLGRAYAPLILLAAVTMLLAWRLRERDSWGDWAAFLIAAWTLVATHYFGGVLLIILGGLLLAEKRGKALGRAIAAAVILAIAGLPLVGSLRADLADSGEFFHHVGFDSEAYAMGYLWLVTGNTLGPSVSDLREMTSLGQKREAIVAMAPWALAAIAPVAVLLLAAWGRLKSGDRVWIAALVLAPPLVVLAASSVVSTGFTYRYYVWVLVPLTAAMGVGATTMRGRPIVMASTTALIAFGVGATLNRHLDPYYCENDFHAVAALIERLDLENKPPAVLGAPLHYGEGALYGLPDDWLKLTVSAHPEAEQDWDAKLPDFAREAAPRETAWLVTQWFPIGHPQRAVCDRLVERLNANLVERVSSTVMVYRFAIDQSAAGP</sequence>
<feature type="transmembrane region" description="Helical" evidence="8">
    <location>
        <begin position="71"/>
        <end position="88"/>
    </location>
</feature>
<keyword evidence="6 8" id="KW-1133">Transmembrane helix</keyword>
<feature type="transmembrane region" description="Helical" evidence="8">
    <location>
        <begin position="257"/>
        <end position="277"/>
    </location>
</feature>
<name>A0A518K8X9_9BACT</name>